<feature type="domain" description="Water stress and hypersensitive response" evidence="1">
    <location>
        <begin position="34"/>
        <end position="150"/>
    </location>
</feature>
<dbReference type="SUPFAM" id="SSF117070">
    <property type="entry name" value="LEA14-like"/>
    <property type="match status" value="1"/>
</dbReference>
<keyword evidence="3" id="KW-1185">Reference proteome</keyword>
<dbReference type="InterPro" id="IPR013990">
    <property type="entry name" value="WHy-dom"/>
</dbReference>
<organism evidence="2 3">
    <name type="scientific">Alcanivorax quisquiliarum</name>
    <dbReference type="NCBI Taxonomy" id="2933565"/>
    <lineage>
        <taxon>Bacteria</taxon>
        <taxon>Pseudomonadati</taxon>
        <taxon>Pseudomonadota</taxon>
        <taxon>Gammaproteobacteria</taxon>
        <taxon>Oceanospirillales</taxon>
        <taxon>Alcanivoracaceae</taxon>
        <taxon>Alcanivorax</taxon>
    </lineage>
</organism>
<dbReference type="Gene3D" id="2.60.40.1820">
    <property type="match status" value="1"/>
</dbReference>
<dbReference type="RefSeq" id="WP_246950861.1">
    <property type="nucleotide sequence ID" value="NZ_JALKII010000003.1"/>
</dbReference>
<reference evidence="2" key="1">
    <citation type="submission" date="2022-04" db="EMBL/GenBank/DDBJ databases">
        <title>Alcanivorax sp. CY1518 draft genome sequence.</title>
        <authorList>
            <person name="Zhao G."/>
            <person name="An M."/>
        </authorList>
    </citation>
    <scope>NUCLEOTIDE SEQUENCE</scope>
    <source>
        <strain evidence="2">CY1518</strain>
    </source>
</reference>
<dbReference type="Proteomes" id="UP001165524">
    <property type="component" value="Unassembled WGS sequence"/>
</dbReference>
<evidence type="ECO:0000313" key="3">
    <source>
        <dbReference type="Proteomes" id="UP001165524"/>
    </source>
</evidence>
<evidence type="ECO:0000313" key="2">
    <source>
        <dbReference type="EMBL" id="MCK0537423.1"/>
    </source>
</evidence>
<name>A0ABT0E6R6_9GAMM</name>
<sequence length="156" mass="16901">MPAPGIFRLTLLLIAAVIATGCTGLRSNTEPPEVTLSSVALLGVTLLEQEWELTLRARNPNDFPLTLRSLDYRIFIEDAPFGRGLTGNAVTVPAMGDALITTRVVTSLFDTLRQFQALDLATGAPVRYRIEGHARLGNSPLKLKFDHDGAVTLPAF</sequence>
<dbReference type="InterPro" id="IPR004864">
    <property type="entry name" value="LEA_2"/>
</dbReference>
<proteinExistence type="predicted"/>
<protein>
    <submittedName>
        <fullName evidence="2">LEA type 2 family protein</fullName>
    </submittedName>
</protein>
<dbReference type="Pfam" id="PF03168">
    <property type="entry name" value="LEA_2"/>
    <property type="match status" value="1"/>
</dbReference>
<accession>A0ABT0E6R6</accession>
<dbReference type="EMBL" id="JALKII010000003">
    <property type="protein sequence ID" value="MCK0537423.1"/>
    <property type="molecule type" value="Genomic_DNA"/>
</dbReference>
<gene>
    <name evidence="2" type="ORF">MU846_06825</name>
</gene>
<evidence type="ECO:0000259" key="1">
    <source>
        <dbReference type="SMART" id="SM00769"/>
    </source>
</evidence>
<comment type="caution">
    <text evidence="2">The sequence shown here is derived from an EMBL/GenBank/DDBJ whole genome shotgun (WGS) entry which is preliminary data.</text>
</comment>
<dbReference type="SMART" id="SM00769">
    <property type="entry name" value="WHy"/>
    <property type="match status" value="1"/>
</dbReference>